<dbReference type="GO" id="GO:0030054">
    <property type="term" value="C:cell junction"/>
    <property type="evidence" value="ECO:0007669"/>
    <property type="project" value="TreeGrafter"/>
</dbReference>
<evidence type="ECO:0000313" key="3">
    <source>
        <dbReference type="EMBL" id="KAG7484103.1"/>
    </source>
</evidence>
<dbReference type="EMBL" id="JAFDVH010000003">
    <property type="protein sequence ID" value="KAG7484103.1"/>
    <property type="molecule type" value="Genomic_DNA"/>
</dbReference>
<dbReference type="PANTHER" id="PTHR13103">
    <property type="entry name" value="SCHWANNOMIN INTERACTING PROTEIN 1"/>
    <property type="match status" value="1"/>
</dbReference>
<feature type="compositionally biased region" description="Acidic residues" evidence="1">
    <location>
        <begin position="127"/>
        <end position="138"/>
    </location>
</feature>
<feature type="region of interest" description="Disordered" evidence="1">
    <location>
        <begin position="1"/>
        <end position="40"/>
    </location>
</feature>
<accession>A0A9D3TEN4</accession>
<keyword evidence="4" id="KW-1185">Reference proteome</keyword>
<feature type="compositionally biased region" description="Basic and acidic residues" evidence="1">
    <location>
        <begin position="1"/>
        <end position="14"/>
    </location>
</feature>
<dbReference type="GO" id="GO:0005886">
    <property type="term" value="C:plasma membrane"/>
    <property type="evidence" value="ECO:0007669"/>
    <property type="project" value="TreeGrafter"/>
</dbReference>
<evidence type="ECO:0000313" key="4">
    <source>
        <dbReference type="Proteomes" id="UP001046870"/>
    </source>
</evidence>
<dbReference type="Proteomes" id="UP001046870">
    <property type="component" value="Chromosome 3"/>
</dbReference>
<dbReference type="InterPro" id="IPR015649">
    <property type="entry name" value="SCHIP_1_C"/>
</dbReference>
<feature type="domain" description="Schwannomin interacting protein 1 C-terminal" evidence="2">
    <location>
        <begin position="205"/>
        <end position="265"/>
    </location>
</feature>
<dbReference type="AlphaFoldDB" id="A0A9D3TEN4"/>
<dbReference type="GO" id="GO:0035332">
    <property type="term" value="P:positive regulation of hippo signaling"/>
    <property type="evidence" value="ECO:0007669"/>
    <property type="project" value="TreeGrafter"/>
</dbReference>
<feature type="domain" description="Schwannomin interacting protein 1 C-terminal" evidence="2">
    <location>
        <begin position="89"/>
        <end position="138"/>
    </location>
</feature>
<feature type="region of interest" description="Disordered" evidence="1">
    <location>
        <begin position="125"/>
        <end position="170"/>
    </location>
</feature>
<organism evidence="3 4">
    <name type="scientific">Megalops atlanticus</name>
    <name type="common">Tarpon</name>
    <name type="synonym">Clupea gigantea</name>
    <dbReference type="NCBI Taxonomy" id="7932"/>
    <lineage>
        <taxon>Eukaryota</taxon>
        <taxon>Metazoa</taxon>
        <taxon>Chordata</taxon>
        <taxon>Craniata</taxon>
        <taxon>Vertebrata</taxon>
        <taxon>Euteleostomi</taxon>
        <taxon>Actinopterygii</taxon>
        <taxon>Neopterygii</taxon>
        <taxon>Teleostei</taxon>
        <taxon>Elopiformes</taxon>
        <taxon>Megalopidae</taxon>
        <taxon>Megalops</taxon>
    </lineage>
</organism>
<comment type="caution">
    <text evidence="3">The sequence shown here is derived from an EMBL/GenBank/DDBJ whole genome shotgun (WGS) entry which is preliminary data.</text>
</comment>
<protein>
    <recommendedName>
        <fullName evidence="2">Schwannomin interacting protein 1 C-terminal domain-containing protein</fullName>
    </recommendedName>
</protein>
<reference evidence="3" key="1">
    <citation type="submission" date="2021-01" db="EMBL/GenBank/DDBJ databases">
        <authorList>
            <person name="Zahm M."/>
            <person name="Roques C."/>
            <person name="Cabau C."/>
            <person name="Klopp C."/>
            <person name="Donnadieu C."/>
            <person name="Jouanno E."/>
            <person name="Lampietro C."/>
            <person name="Louis A."/>
            <person name="Herpin A."/>
            <person name="Echchiki A."/>
            <person name="Berthelot C."/>
            <person name="Parey E."/>
            <person name="Roest-Crollius H."/>
            <person name="Braasch I."/>
            <person name="Postlethwait J."/>
            <person name="Bobe J."/>
            <person name="Montfort J."/>
            <person name="Bouchez O."/>
            <person name="Begum T."/>
            <person name="Mejri S."/>
            <person name="Adams A."/>
            <person name="Chen W.-J."/>
            <person name="Guiguen Y."/>
        </authorList>
    </citation>
    <scope>NUCLEOTIDE SEQUENCE</scope>
    <source>
        <strain evidence="3">YG-15Mar2019-1</strain>
        <tissue evidence="3">Brain</tissue>
    </source>
</reference>
<sequence>MEGEKERESEKGEEKENDEAEDSDRVTEGAALPCEEGSSDLPIMHWEALSLRIAELEKQEEERKERLKSLGVLERGSVSAGWMKERERGSWSAEWDDTEDRSRRIMALTSRFHNQKNLQLCFINNSESEDEEEEEDGVGTENSREGVADGHGPSRQAPPPANADKGKRTRGLKMEVRATLSALRDKLWAEQREKERLACCDTGIKRKPLELSDLQNLSLQQLDSLRASLNQAIHDLSSELVSRLLMRDQLRTEQDAMLLDVEDMTSL</sequence>
<name>A0A9D3TEN4_MEGAT</name>
<proteinExistence type="predicted"/>
<dbReference type="InterPro" id="IPR039045">
    <property type="entry name" value="SCHIP_1"/>
</dbReference>
<evidence type="ECO:0000259" key="2">
    <source>
        <dbReference type="Pfam" id="PF10148"/>
    </source>
</evidence>
<dbReference type="PANTHER" id="PTHR13103:SF4">
    <property type="entry name" value="SCHWANNOMIN-INTERACTING PROTEIN 1-LIKE ISOFORM X1"/>
    <property type="match status" value="1"/>
</dbReference>
<dbReference type="Pfam" id="PF10148">
    <property type="entry name" value="SCHIP-1_C"/>
    <property type="match status" value="2"/>
</dbReference>
<dbReference type="OrthoDB" id="5957108at2759"/>
<gene>
    <name evidence="3" type="ORF">MATL_G00045580</name>
</gene>
<evidence type="ECO:0000256" key="1">
    <source>
        <dbReference type="SAM" id="MobiDB-lite"/>
    </source>
</evidence>